<evidence type="ECO:0000313" key="3">
    <source>
        <dbReference type="Proteomes" id="UP000002215"/>
    </source>
</evidence>
<dbReference type="CDD" id="cd00077">
    <property type="entry name" value="HDc"/>
    <property type="match status" value="1"/>
</dbReference>
<sequence>MSQHTAATDLLITTTEQFVKKELADAEGGHDWWHIYRVWKLARKIAAGEQVDMLVVELSALLHDIADSKFHGGDENIGPRKAREFLESIGAPEATIRHVVDIIVNISFKGGHNNGAFYSPELGVVQDADRLDAIGAIGIARTFNYGGFKNRAIYDPTIQPDLHMTKEQYKNSTAPTINHFYEKLLLLKDRMNTATGRQLAAERHVFMETFLEKFYQEWEGES</sequence>
<organism evidence="2 3">
    <name type="scientific">Chitinophaga pinensis (strain ATCC 43595 / DSM 2588 / LMG 13176 / NBRC 15968 / NCIMB 11800 / UQM 2034)</name>
    <dbReference type="NCBI Taxonomy" id="485918"/>
    <lineage>
        <taxon>Bacteria</taxon>
        <taxon>Pseudomonadati</taxon>
        <taxon>Bacteroidota</taxon>
        <taxon>Chitinophagia</taxon>
        <taxon>Chitinophagales</taxon>
        <taxon>Chitinophagaceae</taxon>
        <taxon>Chitinophaga</taxon>
    </lineage>
</organism>
<dbReference type="InterPro" id="IPR006674">
    <property type="entry name" value="HD_domain"/>
</dbReference>
<dbReference type="Pfam" id="PF01966">
    <property type="entry name" value="HD"/>
    <property type="match status" value="1"/>
</dbReference>
<dbReference type="SUPFAM" id="SSF109604">
    <property type="entry name" value="HD-domain/PDEase-like"/>
    <property type="match status" value="1"/>
</dbReference>
<dbReference type="InterPro" id="IPR003607">
    <property type="entry name" value="HD/PDEase_dom"/>
</dbReference>
<name>A0A979GB23_CHIPD</name>
<dbReference type="SMART" id="SM00471">
    <property type="entry name" value="HDc"/>
    <property type="match status" value="1"/>
</dbReference>
<feature type="domain" description="HD" evidence="1">
    <location>
        <begin position="31"/>
        <end position="134"/>
    </location>
</feature>
<dbReference type="PANTHER" id="PTHR33594">
    <property type="entry name" value="SUPERFAMILY HYDROLASE, PUTATIVE (AFU_ORTHOLOGUE AFUA_1G03035)-RELATED"/>
    <property type="match status" value="1"/>
</dbReference>
<dbReference type="PANTHER" id="PTHR33594:SF1">
    <property type="entry name" value="HD_PDEASE DOMAIN-CONTAINING PROTEIN"/>
    <property type="match status" value="1"/>
</dbReference>
<reference evidence="2 3" key="2">
    <citation type="journal article" date="2010" name="Stand. Genomic Sci.">
        <title>Complete genome sequence of Chitinophaga pinensis type strain (UQM 2034).</title>
        <authorList>
            <person name="Glavina Del Rio T."/>
            <person name="Abt B."/>
            <person name="Spring S."/>
            <person name="Lapidus A."/>
            <person name="Nolan M."/>
            <person name="Tice H."/>
            <person name="Copeland A."/>
            <person name="Cheng J.F."/>
            <person name="Chen F."/>
            <person name="Bruce D."/>
            <person name="Goodwin L."/>
            <person name="Pitluck S."/>
            <person name="Ivanova N."/>
            <person name="Mavromatis K."/>
            <person name="Mikhailova N."/>
            <person name="Pati A."/>
            <person name="Chen A."/>
            <person name="Palaniappan K."/>
            <person name="Land M."/>
            <person name="Hauser L."/>
            <person name="Chang Y.J."/>
            <person name="Jeffries C.D."/>
            <person name="Chain P."/>
            <person name="Saunders E."/>
            <person name="Detter J.C."/>
            <person name="Brettin T."/>
            <person name="Rohde M."/>
            <person name="Goker M."/>
            <person name="Bristow J."/>
            <person name="Eisen J.A."/>
            <person name="Markowitz V."/>
            <person name="Hugenholtz P."/>
            <person name="Kyrpides N.C."/>
            <person name="Klenk H.P."/>
            <person name="Lucas S."/>
        </authorList>
    </citation>
    <scope>NUCLEOTIDE SEQUENCE [LARGE SCALE GENOMIC DNA]</scope>
    <source>
        <strain evidence="3">ATCC 43595 / DSM 2588 / LMG 13176 / NBRC 15968 / NCIMB 11800 / UQM 2034</strain>
    </source>
</reference>
<accession>A0A979GB23</accession>
<evidence type="ECO:0000259" key="1">
    <source>
        <dbReference type="PROSITE" id="PS51831"/>
    </source>
</evidence>
<reference evidence="3" key="1">
    <citation type="submission" date="2009-08" db="EMBL/GenBank/DDBJ databases">
        <title>The complete genome of Chitinophaga pinensis DSM 2588.</title>
        <authorList>
            <consortium name="US DOE Joint Genome Institute (JGI-PGF)"/>
            <person name="Lucas S."/>
            <person name="Copeland A."/>
            <person name="Lapidus A."/>
            <person name="Glavina del Rio T."/>
            <person name="Dalin E."/>
            <person name="Tice H."/>
            <person name="Bruce D."/>
            <person name="Goodwin L."/>
            <person name="Pitluck S."/>
            <person name="Kyrpides N."/>
            <person name="Mavromatis K."/>
            <person name="Ivanova N."/>
            <person name="Mikhailova N."/>
            <person name="Sims D."/>
            <person name="Meinche L."/>
            <person name="Brettin T."/>
            <person name="Detter J.C."/>
            <person name="Han C."/>
            <person name="Larimer F."/>
            <person name="Land M."/>
            <person name="Hauser L."/>
            <person name="Markowitz V."/>
            <person name="Cheng J.-F."/>
            <person name="Hugenholtz P."/>
            <person name="Woyke T."/>
            <person name="Wu D."/>
            <person name="Spring S."/>
            <person name="Klenk H.-P."/>
            <person name="Eisen J.A."/>
        </authorList>
    </citation>
    <scope>NUCLEOTIDE SEQUENCE [LARGE SCALE GENOMIC DNA]</scope>
    <source>
        <strain evidence="3">ATCC 43595 / DSM 2588 / LMG 13176 / NBRC 15968 / NCIMB 11800 / UQM 2034</strain>
    </source>
</reference>
<dbReference type="KEGG" id="cpi:Cpin_6614"/>
<dbReference type="Gene3D" id="1.20.58.1910">
    <property type="match status" value="1"/>
</dbReference>
<dbReference type="PROSITE" id="PS51831">
    <property type="entry name" value="HD"/>
    <property type="match status" value="1"/>
</dbReference>
<dbReference type="Gene3D" id="1.10.472.50">
    <property type="entry name" value="HD-domain/PDEase-like"/>
    <property type="match status" value="1"/>
</dbReference>
<dbReference type="AlphaFoldDB" id="A0A979GB23"/>
<dbReference type="Proteomes" id="UP000002215">
    <property type="component" value="Chromosome"/>
</dbReference>
<gene>
    <name evidence="2" type="ordered locus">Cpin_6614</name>
</gene>
<protein>
    <submittedName>
        <fullName evidence="2">Metal dependent phosphohydrolase</fullName>
    </submittedName>
</protein>
<dbReference type="OrthoDB" id="9797344at2"/>
<proteinExistence type="predicted"/>
<dbReference type="RefSeq" id="WP_012794181.1">
    <property type="nucleotide sequence ID" value="NC_013132.1"/>
</dbReference>
<evidence type="ECO:0000313" key="2">
    <source>
        <dbReference type="EMBL" id="ACU64018.1"/>
    </source>
</evidence>
<dbReference type="EMBL" id="CP001699">
    <property type="protein sequence ID" value="ACU64018.1"/>
    <property type="molecule type" value="Genomic_DNA"/>
</dbReference>